<feature type="domain" description="PNPLA" evidence="3">
    <location>
        <begin position="280"/>
        <end position="401"/>
    </location>
</feature>
<dbReference type="RefSeq" id="WP_157740669.1">
    <property type="nucleotide sequence ID" value="NZ_CP022743.1"/>
</dbReference>
<feature type="transmembrane region" description="Helical" evidence="2">
    <location>
        <begin position="662"/>
        <end position="681"/>
    </location>
</feature>
<keyword evidence="5" id="KW-1185">Reference proteome</keyword>
<keyword evidence="2" id="KW-1133">Transmembrane helix</keyword>
<dbReference type="Gene3D" id="3.40.1090.10">
    <property type="entry name" value="Cytosolic phospholipase A2 catalytic domain"/>
    <property type="match status" value="2"/>
</dbReference>
<feature type="transmembrane region" description="Helical" evidence="2">
    <location>
        <begin position="506"/>
        <end position="524"/>
    </location>
</feature>
<feature type="transmembrane region" description="Helical" evidence="2">
    <location>
        <begin position="544"/>
        <end position="567"/>
    </location>
</feature>
<dbReference type="GO" id="GO:0046475">
    <property type="term" value="P:glycerophospholipid catabolic process"/>
    <property type="evidence" value="ECO:0007669"/>
    <property type="project" value="TreeGrafter"/>
</dbReference>
<feature type="transmembrane region" description="Helical" evidence="2">
    <location>
        <begin position="736"/>
        <end position="757"/>
    </location>
</feature>
<dbReference type="AlphaFoldDB" id="A0A223NU79"/>
<dbReference type="GO" id="GO:0005829">
    <property type="term" value="C:cytosol"/>
    <property type="evidence" value="ECO:0007669"/>
    <property type="project" value="TreeGrafter"/>
</dbReference>
<evidence type="ECO:0000313" key="5">
    <source>
        <dbReference type="Proteomes" id="UP000215002"/>
    </source>
</evidence>
<dbReference type="InterPro" id="IPR016035">
    <property type="entry name" value="Acyl_Trfase/lysoPLipase"/>
</dbReference>
<feature type="transmembrane region" description="Helical" evidence="2">
    <location>
        <begin position="396"/>
        <end position="418"/>
    </location>
</feature>
<proteinExistence type="predicted"/>
<feature type="transmembrane region" description="Helical" evidence="2">
    <location>
        <begin position="630"/>
        <end position="650"/>
    </location>
</feature>
<keyword evidence="2" id="KW-0472">Membrane</keyword>
<sequence>MDIVTDLTAEAASYLTVIQDICKANIPGESRESSKNYPLWDAFRESNTPGHCHEIHRRRIAEIVWSSAGLEVGDDLIHCFLLTASDLLNWLKRLSQVDPGASASDEAEKLATGNLYSSPFFWRQLIRDILYTYPAERKQLVVILQYMPVQIILALASKRTGTYKQRLYQVYNPRLESLLSRRDHKVLNQFWQSKDGDGAFAERAFFLLTDDTALVQSLNKKEVPLPFESLFYQELLEVSQSRGRRFDDMEPAASFHFPPPESINSKDPVRIAEQLHLAGLAFSGGGIRSATFNLGVLQKLAELGVLARFDYLSTVSGGGYIGTWFSSWIKRSGSLSKVVERLDTKSSPDPLADEVRPIKWLRMFSNFLSPNASIMSTDAWTMGITWLRNTLINQTVLLLILLTALSAIGALFSGWDYISNLSVKMTTGKVLAWSAVILLPGSFLAGSGMRSYNNNHPPQRRFVLGRSAWLAHLLIVWATAAAFLLTIWFSTVTLASHTYIMKLQMLAPGVIFAFLGMIMIAAMGRYHRFEEEKFGEKPLYRVRLASAILLTSVIASACGLALLAAAWHLIEYISLSTFKNSYFQSKLILIIGVPFILEAISISVVVRMALMGNFFPDERREWWGRMGALVHRFMIIWMLVTFSSLLLPDLFKKIPYTYVEKLPAVFGGWMAIIAYAVKLAFQSKTAGDKAVGGVQQAQEIFVRFAPYLFMLGFLLIGAYMIDFLRSAVQGYFPQQNRIWCCATLTLALAVLTFLLSWRVGVNEFSLHDFYRNRLVRAYLGATRRRTDRMNTANSFTGFDKDDDFPLSLLTTKEQYYGPYPIINTALNATTVSELDRQDRKAESFVFSPLYCGFDFSPTRSAAYSRNQVYEYGYRPTLQYSRDAGPLIGTTMAISGAAVSPNMGYHSSPATAFLLTVFNVRLGRWIGNPRLDCWKRSDPVAGLGYLIKDLIGNSDINTNYVCLSDGGHFDNMGLYELVRRKCNYILLGDAEEDEKSTCEGLANAIRRCRIDFGAEIELDVSRITNKDKDTRYSKSHVVQGTIKYPGKKQATGTIIYIKTSLTGNESVDIREYFINNPEFPQQSTGDQFFDEAQFESYRKLGYHSIQNIKQLRLP</sequence>
<dbReference type="InterPro" id="IPR002641">
    <property type="entry name" value="PNPLA_dom"/>
</dbReference>
<dbReference type="EMBL" id="CP022743">
    <property type="protein sequence ID" value="ASU33386.1"/>
    <property type="molecule type" value="Genomic_DNA"/>
</dbReference>
<dbReference type="KEGG" id="muc:MuYL_1488"/>
<feature type="transmembrane region" description="Helical" evidence="2">
    <location>
        <begin position="469"/>
        <end position="494"/>
    </location>
</feature>
<gene>
    <name evidence="4" type="ORF">MuYL_1488</name>
</gene>
<dbReference type="OrthoDB" id="100544at2"/>
<protein>
    <submittedName>
        <fullName evidence="4">Patatin-like phospholipase</fullName>
    </submittedName>
</protein>
<keyword evidence="2" id="KW-0812">Transmembrane</keyword>
<dbReference type="PANTHER" id="PTHR10728:SF40">
    <property type="entry name" value="PATATIN FAMILY PROTEIN"/>
    <property type="match status" value="1"/>
</dbReference>
<feature type="transmembrane region" description="Helical" evidence="2">
    <location>
        <begin position="701"/>
        <end position="724"/>
    </location>
</feature>
<dbReference type="PANTHER" id="PTHR10728">
    <property type="entry name" value="CYTOSOLIC PHOSPHOLIPASE A2"/>
    <property type="match status" value="1"/>
</dbReference>
<feature type="transmembrane region" description="Helical" evidence="2">
    <location>
        <begin position="430"/>
        <end position="449"/>
    </location>
</feature>
<keyword evidence="1" id="KW-0443">Lipid metabolism</keyword>
<dbReference type="SUPFAM" id="SSF52151">
    <property type="entry name" value="FabD/lysophospholipase-like"/>
    <property type="match status" value="1"/>
</dbReference>
<dbReference type="Pfam" id="PF01734">
    <property type="entry name" value="Patatin"/>
    <property type="match status" value="1"/>
</dbReference>
<dbReference type="Proteomes" id="UP000215002">
    <property type="component" value="Chromosome"/>
</dbReference>
<name>A0A223NU79_9SPHI</name>
<evidence type="ECO:0000256" key="1">
    <source>
        <dbReference type="ARBA" id="ARBA00023098"/>
    </source>
</evidence>
<evidence type="ECO:0000256" key="2">
    <source>
        <dbReference type="SAM" id="Phobius"/>
    </source>
</evidence>
<accession>A0A223NU79</accession>
<evidence type="ECO:0000313" key="4">
    <source>
        <dbReference type="EMBL" id="ASU33386.1"/>
    </source>
</evidence>
<evidence type="ECO:0000259" key="3">
    <source>
        <dbReference type="Pfam" id="PF01734"/>
    </source>
</evidence>
<feature type="transmembrane region" description="Helical" evidence="2">
    <location>
        <begin position="587"/>
        <end position="610"/>
    </location>
</feature>
<dbReference type="GO" id="GO:0004623">
    <property type="term" value="F:phospholipase A2 activity"/>
    <property type="evidence" value="ECO:0007669"/>
    <property type="project" value="TreeGrafter"/>
</dbReference>
<organism evidence="4 5">
    <name type="scientific">Mucilaginibacter xinganensis</name>
    <dbReference type="NCBI Taxonomy" id="1234841"/>
    <lineage>
        <taxon>Bacteria</taxon>
        <taxon>Pseudomonadati</taxon>
        <taxon>Bacteroidota</taxon>
        <taxon>Sphingobacteriia</taxon>
        <taxon>Sphingobacteriales</taxon>
        <taxon>Sphingobacteriaceae</taxon>
        <taxon>Mucilaginibacter</taxon>
    </lineage>
</organism>
<reference evidence="4 5" key="1">
    <citation type="submission" date="2017-08" db="EMBL/GenBank/DDBJ databases">
        <title>Complete genome sequence of Mucilaginibacter sp. strain BJC16-A31.</title>
        <authorList>
            <consortium name="Henan University of Science and Technology"/>
            <person name="You X."/>
        </authorList>
    </citation>
    <scope>NUCLEOTIDE SEQUENCE [LARGE SCALE GENOMIC DNA]</scope>
    <source>
        <strain evidence="4 5">BJC16-A31</strain>
    </source>
</reference>